<organism evidence="2 3">
    <name type="scientific">Cirrhinus mrigala</name>
    <name type="common">Mrigala</name>
    <dbReference type="NCBI Taxonomy" id="683832"/>
    <lineage>
        <taxon>Eukaryota</taxon>
        <taxon>Metazoa</taxon>
        <taxon>Chordata</taxon>
        <taxon>Craniata</taxon>
        <taxon>Vertebrata</taxon>
        <taxon>Euteleostomi</taxon>
        <taxon>Actinopterygii</taxon>
        <taxon>Neopterygii</taxon>
        <taxon>Teleostei</taxon>
        <taxon>Ostariophysi</taxon>
        <taxon>Cypriniformes</taxon>
        <taxon>Cyprinidae</taxon>
        <taxon>Labeoninae</taxon>
        <taxon>Labeonini</taxon>
        <taxon>Cirrhinus</taxon>
    </lineage>
</organism>
<feature type="region of interest" description="Disordered" evidence="1">
    <location>
        <begin position="1"/>
        <end position="31"/>
    </location>
</feature>
<dbReference type="Proteomes" id="UP001529510">
    <property type="component" value="Unassembled WGS sequence"/>
</dbReference>
<evidence type="ECO:0000313" key="2">
    <source>
        <dbReference type="EMBL" id="KAL0200786.1"/>
    </source>
</evidence>
<sequence>MFRGYLPSPPVSLQWTPAPRRINTSLPPDGSLCDNRILNHGRQPSPANWSDR</sequence>
<evidence type="ECO:0000313" key="3">
    <source>
        <dbReference type="Proteomes" id="UP001529510"/>
    </source>
</evidence>
<gene>
    <name evidence="2" type="ORF">M9458_003973</name>
</gene>
<comment type="caution">
    <text evidence="2">The sequence shown here is derived from an EMBL/GenBank/DDBJ whole genome shotgun (WGS) entry which is preliminary data.</text>
</comment>
<protein>
    <submittedName>
        <fullName evidence="2">Uncharacterized protein</fullName>
    </submittedName>
</protein>
<accession>A0ABD0RQQ2</accession>
<evidence type="ECO:0000256" key="1">
    <source>
        <dbReference type="SAM" id="MobiDB-lite"/>
    </source>
</evidence>
<proteinExistence type="predicted"/>
<dbReference type="EMBL" id="JAMKFB020000002">
    <property type="protein sequence ID" value="KAL0200786.1"/>
    <property type="molecule type" value="Genomic_DNA"/>
</dbReference>
<keyword evidence="3" id="KW-1185">Reference proteome</keyword>
<dbReference type="AlphaFoldDB" id="A0ABD0RQQ2"/>
<feature type="non-terminal residue" evidence="2">
    <location>
        <position position="52"/>
    </location>
</feature>
<name>A0ABD0RQQ2_CIRMR</name>
<reference evidence="2 3" key="1">
    <citation type="submission" date="2024-05" db="EMBL/GenBank/DDBJ databases">
        <title>Genome sequencing and assembly of Indian major carp, Cirrhinus mrigala (Hamilton, 1822).</title>
        <authorList>
            <person name="Mohindra V."/>
            <person name="Chowdhury L.M."/>
            <person name="Lal K."/>
            <person name="Jena J.K."/>
        </authorList>
    </citation>
    <scope>NUCLEOTIDE SEQUENCE [LARGE SCALE GENOMIC DNA]</scope>
    <source>
        <strain evidence="2">CM1030</strain>
        <tissue evidence="2">Blood</tissue>
    </source>
</reference>